<dbReference type="Proteomes" id="UP001066276">
    <property type="component" value="Chromosome 10"/>
</dbReference>
<evidence type="ECO:0000256" key="1">
    <source>
        <dbReference type="SAM" id="MobiDB-lite"/>
    </source>
</evidence>
<comment type="caution">
    <text evidence="2">The sequence shown here is derived from an EMBL/GenBank/DDBJ whole genome shotgun (WGS) entry which is preliminary data.</text>
</comment>
<feature type="compositionally biased region" description="Acidic residues" evidence="1">
    <location>
        <begin position="107"/>
        <end position="116"/>
    </location>
</feature>
<proteinExistence type="predicted"/>
<gene>
    <name evidence="2" type="ORF">NDU88_007082</name>
</gene>
<reference evidence="2" key="1">
    <citation type="journal article" date="2022" name="bioRxiv">
        <title>Sequencing and chromosome-scale assembly of the giantPleurodeles waltlgenome.</title>
        <authorList>
            <person name="Brown T."/>
            <person name="Elewa A."/>
            <person name="Iarovenko S."/>
            <person name="Subramanian E."/>
            <person name="Araus A.J."/>
            <person name="Petzold A."/>
            <person name="Susuki M."/>
            <person name="Suzuki K.-i.T."/>
            <person name="Hayashi T."/>
            <person name="Toyoda A."/>
            <person name="Oliveira C."/>
            <person name="Osipova E."/>
            <person name="Leigh N.D."/>
            <person name="Simon A."/>
            <person name="Yun M.H."/>
        </authorList>
    </citation>
    <scope>NUCLEOTIDE SEQUENCE</scope>
    <source>
        <strain evidence="2">20211129_DDA</strain>
        <tissue evidence="2">Liver</tissue>
    </source>
</reference>
<dbReference type="AlphaFoldDB" id="A0AAV7MF26"/>
<dbReference type="EMBL" id="JANPWB010000014">
    <property type="protein sequence ID" value="KAJ1102023.1"/>
    <property type="molecule type" value="Genomic_DNA"/>
</dbReference>
<feature type="region of interest" description="Disordered" evidence="1">
    <location>
        <begin position="92"/>
        <end position="116"/>
    </location>
</feature>
<sequence>MVACLLGDFPRPDKSKVGTRFLDLALALVKRKITMTWKSSTGIKVETWAKEVTDWARVEERILRQEDVQGTRCQLIAELRQEVLNGLKIPSTPGLRGEWDNTSLESAADESDQGGT</sequence>
<name>A0AAV7MF26_PLEWA</name>
<accession>A0AAV7MF26</accession>
<organism evidence="2 3">
    <name type="scientific">Pleurodeles waltl</name>
    <name type="common">Iberian ribbed newt</name>
    <dbReference type="NCBI Taxonomy" id="8319"/>
    <lineage>
        <taxon>Eukaryota</taxon>
        <taxon>Metazoa</taxon>
        <taxon>Chordata</taxon>
        <taxon>Craniata</taxon>
        <taxon>Vertebrata</taxon>
        <taxon>Euteleostomi</taxon>
        <taxon>Amphibia</taxon>
        <taxon>Batrachia</taxon>
        <taxon>Caudata</taxon>
        <taxon>Salamandroidea</taxon>
        <taxon>Salamandridae</taxon>
        <taxon>Pleurodelinae</taxon>
        <taxon>Pleurodeles</taxon>
    </lineage>
</organism>
<evidence type="ECO:0000313" key="2">
    <source>
        <dbReference type="EMBL" id="KAJ1102023.1"/>
    </source>
</evidence>
<keyword evidence="3" id="KW-1185">Reference proteome</keyword>
<evidence type="ECO:0000313" key="3">
    <source>
        <dbReference type="Proteomes" id="UP001066276"/>
    </source>
</evidence>
<protein>
    <submittedName>
        <fullName evidence="2">Uncharacterized protein</fullName>
    </submittedName>
</protein>